<proteinExistence type="predicted"/>
<keyword evidence="3" id="KW-1185">Reference proteome</keyword>
<dbReference type="RefSeq" id="WP_034968832.1">
    <property type="nucleotide sequence ID" value="NZ_CP012542.1"/>
</dbReference>
<feature type="transmembrane region" description="Helical" evidence="1">
    <location>
        <begin position="35"/>
        <end position="57"/>
    </location>
</feature>
<reference evidence="2 3" key="1">
    <citation type="submission" date="2016-07" db="EMBL/GenBank/DDBJ databases">
        <title>Comparative genomics of the Campylobacter concisus group.</title>
        <authorList>
            <person name="Miller W.G."/>
            <person name="Yee E."/>
            <person name="Chapman M.H."/>
            <person name="Huynh S."/>
            <person name="Bono J.L."/>
            <person name="On S.L.W."/>
            <person name="StLeger J."/>
            <person name="Foster G."/>
            <person name="Parker C.T."/>
        </authorList>
    </citation>
    <scope>NUCLEOTIDE SEQUENCE [LARGE SCALE GENOMIC DNA]</scope>
    <source>
        <strain evidence="2 3">CCUG 21559</strain>
    </source>
</reference>
<dbReference type="EMBL" id="CP012542">
    <property type="protein sequence ID" value="QCD43947.1"/>
    <property type="molecule type" value="Genomic_DNA"/>
</dbReference>
<evidence type="ECO:0000313" key="2">
    <source>
        <dbReference type="EMBL" id="QCD43947.1"/>
    </source>
</evidence>
<dbReference type="Pfam" id="PF09624">
    <property type="entry name" value="DUF2393"/>
    <property type="match status" value="1"/>
</dbReference>
<keyword evidence="1" id="KW-0812">Transmembrane</keyword>
<gene>
    <name evidence="2" type="ORF">CMUC_0127</name>
</gene>
<evidence type="ECO:0000313" key="3">
    <source>
        <dbReference type="Proteomes" id="UP000503264"/>
    </source>
</evidence>
<dbReference type="Proteomes" id="UP000503264">
    <property type="component" value="Chromosome"/>
</dbReference>
<name>A0A6G5QEF8_9BACT</name>
<accession>A0A6G5QEF8</accession>
<sequence>MSASYFSIVHIIVIVVIAVLSLFLFVLSFRADRKIFLSLLFTNVLVSTTLCIFLMIVMDKYTKKGKLENITSHRVLMNESIVFNGSVRNVGRFMISNCKLTVKLVNQPLNSKNLNSEALFKPSGAKFFSWLFNDNSDDKPNSVEYKFSVAKDLEPKKSVPFSVSMPYPPYFSKTMHITKINCY</sequence>
<dbReference type="AlphaFoldDB" id="A0A6G5QEF8"/>
<keyword evidence="1" id="KW-1133">Transmembrane helix</keyword>
<protein>
    <submittedName>
        <fullName evidence="2">Putative DUF2393 domain protein</fullName>
    </submittedName>
</protein>
<feature type="transmembrane region" description="Helical" evidence="1">
    <location>
        <begin position="7"/>
        <end position="29"/>
    </location>
</feature>
<evidence type="ECO:0000256" key="1">
    <source>
        <dbReference type="SAM" id="Phobius"/>
    </source>
</evidence>
<keyword evidence="1" id="KW-0472">Membrane</keyword>
<organism evidence="2 3">
    <name type="scientific">Campylobacter mucosalis CCUG 21559</name>
    <dbReference type="NCBI Taxonomy" id="1032067"/>
    <lineage>
        <taxon>Bacteria</taxon>
        <taxon>Pseudomonadati</taxon>
        <taxon>Campylobacterota</taxon>
        <taxon>Epsilonproteobacteria</taxon>
        <taxon>Campylobacterales</taxon>
        <taxon>Campylobacteraceae</taxon>
        <taxon>Campylobacter</taxon>
    </lineage>
</organism>
<dbReference type="InterPro" id="IPR013417">
    <property type="entry name" value="CHP02588"/>
</dbReference>